<dbReference type="PATRIC" id="fig|35806.4.peg.839"/>
<evidence type="ECO:0000313" key="1">
    <source>
        <dbReference type="EMBL" id="BAQ67986.1"/>
    </source>
</evidence>
<name>A0A0D6AZ00_RHOSU</name>
<dbReference type="EMBL" id="AP014800">
    <property type="protein sequence ID" value="BAQ67986.1"/>
    <property type="molecule type" value="Genomic_DNA"/>
</dbReference>
<dbReference type="AlphaFoldDB" id="A0A0D6AZ00"/>
<evidence type="ECO:0008006" key="3">
    <source>
        <dbReference type="Google" id="ProtNLM"/>
    </source>
</evidence>
<dbReference type="Proteomes" id="UP000064912">
    <property type="component" value="Chromosome"/>
</dbReference>
<accession>A0A0D6AZ00</accession>
<protein>
    <recommendedName>
        <fullName evidence="3">TnsA endonuclease N-terminal domain-containing protein</fullName>
    </recommendedName>
</protein>
<proteinExistence type="predicted"/>
<reference evidence="1 2" key="1">
    <citation type="submission" date="2015-02" db="EMBL/GenBank/DDBJ databases">
        <title>Genome sequene of Rhodovulum sulfidophilum DSM 2351.</title>
        <authorList>
            <person name="Nagao N."/>
        </authorList>
    </citation>
    <scope>NUCLEOTIDE SEQUENCE [LARGE SCALE GENOMIC DNA]</scope>
    <source>
        <strain evidence="1 2">DSM 2351</strain>
    </source>
</reference>
<gene>
    <name evidence="1" type="ORF">NHU_00818</name>
</gene>
<dbReference type="KEGG" id="rsu:NHU_00818"/>
<organism evidence="1 2">
    <name type="scientific">Rhodovulum sulfidophilum</name>
    <name type="common">Rhodobacter sulfidophilus</name>
    <dbReference type="NCBI Taxonomy" id="35806"/>
    <lineage>
        <taxon>Bacteria</taxon>
        <taxon>Pseudomonadati</taxon>
        <taxon>Pseudomonadota</taxon>
        <taxon>Alphaproteobacteria</taxon>
        <taxon>Rhodobacterales</taxon>
        <taxon>Paracoccaceae</taxon>
        <taxon>Rhodovulum</taxon>
    </lineage>
</organism>
<sequence>MSNYEDWLQDQPAPKKEQPALVVAPIHGVLPYAGALNPLTRSDTAKRVSVAIATPMTGGIRQVYHFDGESEYAVALDALRSPELYGLEVQLAPVYYYCRRQRGVYPHHFDLRLTFKDGYRRAVFVRNATSLAKRETQDEIDDIFAAVTEDFADDCMVVCTDDYTRAYRDNLRRIWDYLQVKDDDADALVEEAARNTSYWYLSDLIANCDMEPWRCYQAAMRLIGQNVLWTDMHGVIDYPSRVALNA</sequence>
<evidence type="ECO:0000313" key="2">
    <source>
        <dbReference type="Proteomes" id="UP000064912"/>
    </source>
</evidence>